<proteinExistence type="predicted"/>
<name>A0A1Y2SND2_9GAMM</name>
<sequence>MANSIYVTIKGKNQGLISQGCSTLDSIGNKFQMGHEDQILGSGMSGVIRNPENISKSGNYVIGVIYSFSVEKPAGYISNGN</sequence>
<organism evidence="1 2">
    <name type="scientific">Xenorhabdus beddingii</name>
    <dbReference type="NCBI Taxonomy" id="40578"/>
    <lineage>
        <taxon>Bacteria</taxon>
        <taxon>Pseudomonadati</taxon>
        <taxon>Pseudomonadota</taxon>
        <taxon>Gammaproteobacteria</taxon>
        <taxon>Enterobacterales</taxon>
        <taxon>Morganellaceae</taxon>
        <taxon>Xenorhabdus</taxon>
    </lineage>
</organism>
<dbReference type="AlphaFoldDB" id="A0A1Y2SND2"/>
<evidence type="ECO:0000313" key="1">
    <source>
        <dbReference type="EMBL" id="OTA20506.1"/>
    </source>
</evidence>
<reference evidence="1 2" key="1">
    <citation type="submission" date="2017-01" db="EMBL/GenBank/DDBJ databases">
        <title>Deconstructing symbiosis and pathogenesis requirements using a combined genomic-metabolomic approach.</title>
        <authorList>
            <person name="Tobias N.J."/>
            <person name="Wolff H."/>
            <person name="Djahanschiri B."/>
            <person name="Ebersberger I."/>
            <person name="Bode H.B."/>
        </authorList>
    </citation>
    <scope>NUCLEOTIDE SEQUENCE [LARGE SCALE GENOMIC DNA]</scope>
    <source>
        <strain evidence="1 2">DSM 4764</strain>
    </source>
</reference>
<dbReference type="Proteomes" id="UP000194204">
    <property type="component" value="Unassembled WGS sequence"/>
</dbReference>
<dbReference type="EMBL" id="MUBK01000008">
    <property type="protein sequence ID" value="OTA20506.1"/>
    <property type="molecule type" value="Genomic_DNA"/>
</dbReference>
<dbReference type="NCBIfam" id="TIGR03344">
    <property type="entry name" value="VI_effect_Hcp1"/>
    <property type="match status" value="1"/>
</dbReference>
<evidence type="ECO:0000313" key="2">
    <source>
        <dbReference type="Proteomes" id="UP000194204"/>
    </source>
</evidence>
<dbReference type="STRING" id="40578.Xbed_01310"/>
<protein>
    <recommendedName>
        <fullName evidence="3">Major exported protein</fullName>
    </recommendedName>
</protein>
<accession>A0A1Y2SND2</accession>
<comment type="caution">
    <text evidence="1">The sequence shown here is derived from an EMBL/GenBank/DDBJ whole genome shotgun (WGS) entry which is preliminary data.</text>
</comment>
<gene>
    <name evidence="1" type="ORF">Xbed_01310</name>
</gene>
<dbReference type="InterPro" id="IPR008514">
    <property type="entry name" value="T6SS_Hcp"/>
</dbReference>
<dbReference type="OrthoDB" id="5674026at2"/>
<dbReference type="InterPro" id="IPR036624">
    <property type="entry name" value="Hcp1-lik_sf"/>
</dbReference>
<dbReference type="Gene3D" id="2.30.110.20">
    <property type="entry name" value="Hcp1-like"/>
    <property type="match status" value="1"/>
</dbReference>
<evidence type="ECO:0008006" key="3">
    <source>
        <dbReference type="Google" id="ProtNLM"/>
    </source>
</evidence>
<dbReference type="RefSeq" id="WP_139837463.1">
    <property type="nucleotide sequence ID" value="NZ_CAWNHF010000189.1"/>
</dbReference>
<keyword evidence="2" id="KW-1185">Reference proteome</keyword>